<feature type="compositionally biased region" description="Low complexity" evidence="1">
    <location>
        <begin position="172"/>
        <end position="184"/>
    </location>
</feature>
<evidence type="ECO:0000313" key="3">
    <source>
        <dbReference type="WBParaSite" id="L893_g1475.t1"/>
    </source>
</evidence>
<feature type="compositionally biased region" description="Polar residues" evidence="1">
    <location>
        <begin position="91"/>
        <end position="100"/>
    </location>
</feature>
<dbReference type="AlphaFoldDB" id="A0A1I7YBP1"/>
<feature type="region of interest" description="Disordered" evidence="1">
    <location>
        <begin position="1"/>
        <end position="116"/>
    </location>
</feature>
<reference evidence="3" key="1">
    <citation type="submission" date="2016-11" db="UniProtKB">
        <authorList>
            <consortium name="WormBaseParasite"/>
        </authorList>
    </citation>
    <scope>IDENTIFICATION</scope>
</reference>
<dbReference type="Proteomes" id="UP000095287">
    <property type="component" value="Unplaced"/>
</dbReference>
<evidence type="ECO:0000313" key="2">
    <source>
        <dbReference type="Proteomes" id="UP000095287"/>
    </source>
</evidence>
<feature type="region of interest" description="Disordered" evidence="1">
    <location>
        <begin position="169"/>
        <end position="208"/>
    </location>
</feature>
<organism evidence="2 3">
    <name type="scientific">Steinernema glaseri</name>
    <dbReference type="NCBI Taxonomy" id="37863"/>
    <lineage>
        <taxon>Eukaryota</taxon>
        <taxon>Metazoa</taxon>
        <taxon>Ecdysozoa</taxon>
        <taxon>Nematoda</taxon>
        <taxon>Chromadorea</taxon>
        <taxon>Rhabditida</taxon>
        <taxon>Tylenchina</taxon>
        <taxon>Panagrolaimomorpha</taxon>
        <taxon>Strongyloidoidea</taxon>
        <taxon>Steinernematidae</taxon>
        <taxon>Steinernema</taxon>
    </lineage>
</organism>
<evidence type="ECO:0000256" key="1">
    <source>
        <dbReference type="SAM" id="MobiDB-lite"/>
    </source>
</evidence>
<accession>A0A1I7YBP1</accession>
<sequence length="208" mass="22561">MSTVEDLNVLLENGDLVEVDSWEDTSAGPEPPRLQKDQGSLHDIVGGDKSASGQPEPFSGVDSPQDAERVPQGAESSIEHNGSLQHEHEASSSSGENMQDSHMGEEIVSPMSPDPPVYPVKRLSPIPVPLDHIGLVPYRNVPISQFPILRYRTNSPDSHYFLLPRTGTIITESPASPDPAESPASPDPPPCYESDSSIYNDYHDENSP</sequence>
<protein>
    <submittedName>
        <fullName evidence="3">Early nodulin-75-like</fullName>
    </submittedName>
</protein>
<dbReference type="WBParaSite" id="L893_g1475.t1">
    <property type="protein sequence ID" value="L893_g1475.t1"/>
    <property type="gene ID" value="L893_g1475"/>
</dbReference>
<name>A0A1I7YBP1_9BILA</name>
<keyword evidence="2" id="KW-1185">Reference proteome</keyword>
<proteinExistence type="predicted"/>